<comment type="caution">
    <text evidence="2">The sequence shown here is derived from an EMBL/GenBank/DDBJ whole genome shotgun (WGS) entry which is preliminary data.</text>
</comment>
<dbReference type="AlphaFoldDB" id="A0A9Q0RVH7"/>
<feature type="signal peptide" evidence="1">
    <location>
        <begin position="1"/>
        <end position="25"/>
    </location>
</feature>
<sequence>MKIILNAFILSVVLFFDCCVNPCLTAKCTGCVPNFDDGTDDPCTFPTQGDVNPKGCSCMCSRYKHVANPLCKV</sequence>
<name>A0A9Q0RVH7_9DIPT</name>
<dbReference type="Proteomes" id="UP001151699">
    <property type="component" value="Unassembled WGS sequence"/>
</dbReference>
<proteinExistence type="predicted"/>
<keyword evidence="1" id="KW-0732">Signal</keyword>
<evidence type="ECO:0000256" key="1">
    <source>
        <dbReference type="SAM" id="SignalP"/>
    </source>
</evidence>
<reference evidence="2" key="1">
    <citation type="submission" date="2022-07" db="EMBL/GenBank/DDBJ databases">
        <authorList>
            <person name="Trinca V."/>
            <person name="Uliana J.V.C."/>
            <person name="Torres T.T."/>
            <person name="Ward R.J."/>
            <person name="Monesi N."/>
        </authorList>
    </citation>
    <scope>NUCLEOTIDE SEQUENCE</scope>
    <source>
        <strain evidence="2">HSMRA1968</strain>
        <tissue evidence="2">Whole embryos</tissue>
    </source>
</reference>
<dbReference type="EMBL" id="WJQU01001999">
    <property type="protein sequence ID" value="KAJ6633461.1"/>
    <property type="molecule type" value="Genomic_DNA"/>
</dbReference>
<protein>
    <submittedName>
        <fullName evidence="2">Uncharacterized protein</fullName>
    </submittedName>
</protein>
<evidence type="ECO:0000313" key="3">
    <source>
        <dbReference type="Proteomes" id="UP001151699"/>
    </source>
</evidence>
<organism evidence="2 3">
    <name type="scientific">Pseudolycoriella hygida</name>
    <dbReference type="NCBI Taxonomy" id="35572"/>
    <lineage>
        <taxon>Eukaryota</taxon>
        <taxon>Metazoa</taxon>
        <taxon>Ecdysozoa</taxon>
        <taxon>Arthropoda</taxon>
        <taxon>Hexapoda</taxon>
        <taxon>Insecta</taxon>
        <taxon>Pterygota</taxon>
        <taxon>Neoptera</taxon>
        <taxon>Endopterygota</taxon>
        <taxon>Diptera</taxon>
        <taxon>Nematocera</taxon>
        <taxon>Sciaroidea</taxon>
        <taxon>Sciaridae</taxon>
        <taxon>Pseudolycoriella</taxon>
    </lineage>
</organism>
<keyword evidence="3" id="KW-1185">Reference proteome</keyword>
<feature type="chain" id="PRO_5040378372" evidence="1">
    <location>
        <begin position="26"/>
        <end position="73"/>
    </location>
</feature>
<gene>
    <name evidence="2" type="ORF">Bhyg_15808</name>
</gene>
<evidence type="ECO:0000313" key="2">
    <source>
        <dbReference type="EMBL" id="KAJ6633461.1"/>
    </source>
</evidence>
<accession>A0A9Q0RVH7</accession>